<dbReference type="SMART" id="SM00028">
    <property type="entry name" value="TPR"/>
    <property type="match status" value="4"/>
</dbReference>
<dbReference type="EMBL" id="LQQU01000017">
    <property type="protein sequence ID" value="KZE32961.1"/>
    <property type="molecule type" value="Genomic_DNA"/>
</dbReference>
<protein>
    <submittedName>
        <fullName evidence="4">Uncharacterized protein</fullName>
    </submittedName>
</protein>
<keyword evidence="1" id="KW-0677">Repeat</keyword>
<accession>A0A163CQP1</accession>
<dbReference type="SUPFAM" id="SSF48452">
    <property type="entry name" value="TPR-like"/>
    <property type="match status" value="1"/>
</dbReference>
<dbReference type="Pfam" id="PF13432">
    <property type="entry name" value="TPR_16"/>
    <property type="match status" value="1"/>
</dbReference>
<dbReference type="AlphaFoldDB" id="A0A163CQP1"/>
<dbReference type="PANTHER" id="PTHR12558:SF33">
    <property type="entry name" value="BLL7664 PROTEIN"/>
    <property type="match status" value="1"/>
</dbReference>
<evidence type="ECO:0000256" key="2">
    <source>
        <dbReference type="ARBA" id="ARBA00022803"/>
    </source>
</evidence>
<dbReference type="Pfam" id="PF07719">
    <property type="entry name" value="TPR_2"/>
    <property type="match status" value="1"/>
</dbReference>
<feature type="repeat" description="TPR" evidence="3">
    <location>
        <begin position="124"/>
        <end position="157"/>
    </location>
</feature>
<keyword evidence="5" id="KW-1185">Reference proteome</keyword>
<keyword evidence="2 3" id="KW-0802">TPR repeat</keyword>
<sequence>MLCLGAPAASANPAPPQEIAELRTQLAVGYLREGNLRAAMESADMAVRTAPRYMAGHLIKGYIHQLLGQDADAEASLRRALSLEPSSPEANNNYGWFLCERGRAEAALPYFQKALADPLYDSPHTAHANLGVCLARLGRLEEANEALLAALRVAPDFPVALREMVRLQLAQGNGKLAAFYFERLRKVAPPATAAELSLGLSVAQQTGDRALEALMSAQLRSRFPDAKETQQLLTGR</sequence>
<dbReference type="Proteomes" id="UP000076625">
    <property type="component" value="Unassembled WGS sequence"/>
</dbReference>
<evidence type="ECO:0000256" key="1">
    <source>
        <dbReference type="ARBA" id="ARBA00022737"/>
    </source>
</evidence>
<dbReference type="STRING" id="1452487.AVW16_09570"/>
<evidence type="ECO:0000313" key="4">
    <source>
        <dbReference type="EMBL" id="KZE32961.1"/>
    </source>
</evidence>
<reference evidence="5" key="1">
    <citation type="submission" date="2016-01" db="EMBL/GenBank/DDBJ databases">
        <title>Draft genome of Chromobacterium sp. F49.</title>
        <authorList>
            <person name="Hong K.W."/>
        </authorList>
    </citation>
    <scope>NUCLEOTIDE SEQUENCE [LARGE SCALE GENOMIC DNA]</scope>
    <source>
        <strain evidence="5">CN10</strain>
    </source>
</reference>
<name>A0A163CQP1_9NEIS</name>
<dbReference type="InterPro" id="IPR011990">
    <property type="entry name" value="TPR-like_helical_dom_sf"/>
</dbReference>
<dbReference type="NCBIfam" id="TIGR02521">
    <property type="entry name" value="type_IV_pilW"/>
    <property type="match status" value="1"/>
</dbReference>
<dbReference type="PANTHER" id="PTHR12558">
    <property type="entry name" value="CELL DIVISION CYCLE 16,23,27"/>
    <property type="match status" value="1"/>
</dbReference>
<proteinExistence type="predicted"/>
<gene>
    <name evidence="4" type="ORF">AVW16_09570</name>
</gene>
<dbReference type="Gene3D" id="1.25.40.10">
    <property type="entry name" value="Tetratricopeptide repeat domain"/>
    <property type="match status" value="1"/>
</dbReference>
<organism evidence="4 5">
    <name type="scientific">Crenobacter luteus</name>
    <dbReference type="NCBI Taxonomy" id="1452487"/>
    <lineage>
        <taxon>Bacteria</taxon>
        <taxon>Pseudomonadati</taxon>
        <taxon>Pseudomonadota</taxon>
        <taxon>Betaproteobacteria</taxon>
        <taxon>Neisseriales</taxon>
        <taxon>Neisseriaceae</taxon>
        <taxon>Crenobacter</taxon>
    </lineage>
</organism>
<dbReference type="OrthoDB" id="9814042at2"/>
<dbReference type="InterPro" id="IPR013105">
    <property type="entry name" value="TPR_2"/>
</dbReference>
<comment type="caution">
    <text evidence="4">The sequence shown here is derived from an EMBL/GenBank/DDBJ whole genome shotgun (WGS) entry which is preliminary data.</text>
</comment>
<dbReference type="PROSITE" id="PS50005">
    <property type="entry name" value="TPR"/>
    <property type="match status" value="1"/>
</dbReference>
<evidence type="ECO:0000313" key="5">
    <source>
        <dbReference type="Proteomes" id="UP000076625"/>
    </source>
</evidence>
<evidence type="ECO:0000256" key="3">
    <source>
        <dbReference type="PROSITE-ProRule" id="PRU00339"/>
    </source>
</evidence>
<dbReference type="InterPro" id="IPR019734">
    <property type="entry name" value="TPR_rpt"/>
</dbReference>
<dbReference type="InterPro" id="IPR013360">
    <property type="entry name" value="Pilus_4_PilW"/>
</dbReference>